<dbReference type="AlphaFoldDB" id="A0A845G0R9"/>
<name>A0A845G0R9_9BURK</name>
<keyword evidence="2" id="KW-0808">Transferase</keyword>
<dbReference type="Gene3D" id="2.160.10.10">
    <property type="entry name" value="Hexapeptide repeat proteins"/>
    <property type="match status" value="1"/>
</dbReference>
<feature type="transmembrane region" description="Helical" evidence="1">
    <location>
        <begin position="42"/>
        <end position="62"/>
    </location>
</feature>
<dbReference type="GO" id="GO:0016746">
    <property type="term" value="F:acyltransferase activity"/>
    <property type="evidence" value="ECO:0007669"/>
    <property type="project" value="UniProtKB-KW"/>
</dbReference>
<keyword evidence="1" id="KW-1133">Transmembrane helix</keyword>
<sequence>MRKIRPSAIVVFLSMLALVLLLAVLSAWCGVGNIPGLGDFRGVAVTAAAVVLVYLYGMLVFRMFMWALPLRDGNIEFGSRQEFIYQVYVLFYLILFNSLIRGGIIPIPIMRLIYLGLGARLGANTYSSGIIYDPSFVRIGADSVVGETALLVPHVIEGDTLGHYFITIGDHVTIGAHAVVLSGVTIGDNAIVAANSLVAKGTRIASGEIWGGSPARRLK</sequence>
<evidence type="ECO:0000313" key="2">
    <source>
        <dbReference type="EMBL" id="MYM86516.1"/>
    </source>
</evidence>
<dbReference type="InterPro" id="IPR001451">
    <property type="entry name" value="Hexapep"/>
</dbReference>
<dbReference type="RefSeq" id="WP_161095762.1">
    <property type="nucleotide sequence ID" value="NZ_WWCW01000009.1"/>
</dbReference>
<keyword evidence="1" id="KW-0472">Membrane</keyword>
<reference evidence="2 3" key="1">
    <citation type="submission" date="2020-01" db="EMBL/GenBank/DDBJ databases">
        <title>Novel species isolated from a subtropical stream in China.</title>
        <authorList>
            <person name="Lu H."/>
        </authorList>
    </citation>
    <scope>NUCLEOTIDE SEQUENCE [LARGE SCALE GENOMIC DNA]</scope>
    <source>
        <strain evidence="2 3">FT82W</strain>
    </source>
</reference>
<keyword evidence="2" id="KW-0012">Acyltransferase</keyword>
<dbReference type="InterPro" id="IPR050484">
    <property type="entry name" value="Transf_Hexapept/Carb_Anhydrase"/>
</dbReference>
<dbReference type="InterPro" id="IPR011004">
    <property type="entry name" value="Trimer_LpxA-like_sf"/>
</dbReference>
<comment type="caution">
    <text evidence="2">The sequence shown here is derived from an EMBL/GenBank/DDBJ whole genome shotgun (WGS) entry which is preliminary data.</text>
</comment>
<proteinExistence type="predicted"/>
<dbReference type="EMBL" id="WWCW01000009">
    <property type="protein sequence ID" value="MYM86516.1"/>
    <property type="molecule type" value="Genomic_DNA"/>
</dbReference>
<evidence type="ECO:0000256" key="1">
    <source>
        <dbReference type="SAM" id="Phobius"/>
    </source>
</evidence>
<dbReference type="PANTHER" id="PTHR13061">
    <property type="entry name" value="DYNACTIN SUBUNIT P25"/>
    <property type="match status" value="1"/>
</dbReference>
<protein>
    <submittedName>
        <fullName evidence="2">Acyltransferase</fullName>
    </submittedName>
</protein>
<organism evidence="2 3">
    <name type="scientific">Duganella vulcania</name>
    <dbReference type="NCBI Taxonomy" id="2692166"/>
    <lineage>
        <taxon>Bacteria</taxon>
        <taxon>Pseudomonadati</taxon>
        <taxon>Pseudomonadota</taxon>
        <taxon>Betaproteobacteria</taxon>
        <taxon>Burkholderiales</taxon>
        <taxon>Oxalobacteraceae</taxon>
        <taxon>Telluria group</taxon>
        <taxon>Duganella</taxon>
    </lineage>
</organism>
<keyword evidence="1" id="KW-0812">Transmembrane</keyword>
<dbReference type="SUPFAM" id="SSF51161">
    <property type="entry name" value="Trimeric LpxA-like enzymes"/>
    <property type="match status" value="1"/>
</dbReference>
<evidence type="ECO:0000313" key="3">
    <source>
        <dbReference type="Proteomes" id="UP000470302"/>
    </source>
</evidence>
<accession>A0A845G0R9</accession>
<gene>
    <name evidence="2" type="ORF">GTP91_04895</name>
</gene>
<feature type="transmembrane region" description="Helical" evidence="1">
    <location>
        <begin position="83"/>
        <end position="100"/>
    </location>
</feature>
<dbReference type="PANTHER" id="PTHR13061:SF29">
    <property type="entry name" value="GAMMA CARBONIC ANHYDRASE-LIKE 1, MITOCHONDRIAL-RELATED"/>
    <property type="match status" value="1"/>
</dbReference>
<dbReference type="Pfam" id="PF00132">
    <property type="entry name" value="Hexapep"/>
    <property type="match status" value="1"/>
</dbReference>
<dbReference type="Proteomes" id="UP000470302">
    <property type="component" value="Unassembled WGS sequence"/>
</dbReference>